<evidence type="ECO:0000256" key="1">
    <source>
        <dbReference type="SAM" id="Coils"/>
    </source>
</evidence>
<feature type="region of interest" description="Disordered" evidence="2">
    <location>
        <begin position="654"/>
        <end position="689"/>
    </location>
</feature>
<dbReference type="OrthoDB" id="8194773at2759"/>
<accession>A0A6J1S3P8</accession>
<reference evidence="4" key="1">
    <citation type="submission" date="2025-08" db="UniProtKB">
        <authorList>
            <consortium name="RefSeq"/>
        </authorList>
    </citation>
    <scope>IDENTIFICATION</scope>
    <source>
        <tissue evidence="4">Whole organism</tissue>
    </source>
</reference>
<feature type="coiled-coil region" evidence="1">
    <location>
        <begin position="320"/>
        <end position="354"/>
    </location>
</feature>
<feature type="compositionally biased region" description="Basic and acidic residues" evidence="2">
    <location>
        <begin position="713"/>
        <end position="728"/>
    </location>
</feature>
<feature type="region of interest" description="Disordered" evidence="2">
    <location>
        <begin position="470"/>
        <end position="498"/>
    </location>
</feature>
<feature type="compositionally biased region" description="Low complexity" evidence="2">
    <location>
        <begin position="665"/>
        <end position="689"/>
    </location>
</feature>
<sequence>MPAVRAAAAGDDFYGMGTPGEMSVPEGLIVDSRPEFFTSCSHEEALEDVEHPAWISTTSFSESCGSYLSRISSLCLEAKESDFSESADCRVVPEHSQENGNMQENSCSPVPATSFHFDEAGGIPKLGDIAFVYQEDRNPFTASGSLQSLSSSSKTIYASPRSNSGSQFYSRNKSLAGRAIQTRGNLYRERAPSENALDFRNLNSVRECKLSQSLHDVSSIPSNGLKKPVRKSAGASLSTLCLRNRSRDSGFIQSESLLSLSSGSRNYDHVESKVKRYIQDIKDADAARRKERARNRVTSVNDPKQPLENDYFESQDSSILLKMQQDLEEKDRLLSKLQEDYNRLLGKYAEAENRIDKFRFGWYESSPSAAQRPFLSPPKNQTKNNNLKHFVQTSPLAEMDNCSLSSSMFLSNFEDFDSPDSSFDIRRGMKNVKQNERKPNEVIVSAPLRPIASLYCTSVRLDRVMAPLHSKSSVDEQSMSSSHDQCNEPNENKPIIDDGLPELTILEGTTDTGIDTFCPLSVEGLSTTHHPSKAIGHLPHEDPMLKVQRWQKSIPTPTRPHPKFSPFSKSSSRKRTQLPDNSFEMVVQQQKDQVSEQNANKKNYSSIGIQVNEGDSLDLPSTISRMSTPMVPCLNLGELSGCTDEFSGSLLSSECGKNKSTGHLPSESHPSSKVHSDSHSSMPSKSFSSNIEISTSTKQIHEGKCKSCGSNLKSREKHVSSKRKEERNNQFSSAEKLELLRNHVPLSSRKEKVQKSISQLSGSDLAQLVSMIWKDQDHVVPTSPEEEKSYQHAFETLERKMNSLKNSVNLQTFVSLLDVLLEKAPTTGCICHHDHSVPNSGNTTGLLSSPAQEASVLPDCSDVDGSLLQCLEELDQYTHQVWAKTESFLEVLNSDKCSTSLRPQ</sequence>
<feature type="region of interest" description="Disordered" evidence="2">
    <location>
        <begin position="554"/>
        <end position="577"/>
    </location>
</feature>
<dbReference type="GeneID" id="113203371"/>
<organism evidence="3 4">
    <name type="scientific">Frankliniella occidentalis</name>
    <name type="common">Western flower thrips</name>
    <name type="synonym">Euthrips occidentalis</name>
    <dbReference type="NCBI Taxonomy" id="133901"/>
    <lineage>
        <taxon>Eukaryota</taxon>
        <taxon>Metazoa</taxon>
        <taxon>Ecdysozoa</taxon>
        <taxon>Arthropoda</taxon>
        <taxon>Hexapoda</taxon>
        <taxon>Insecta</taxon>
        <taxon>Pterygota</taxon>
        <taxon>Neoptera</taxon>
        <taxon>Paraneoptera</taxon>
        <taxon>Thysanoptera</taxon>
        <taxon>Terebrantia</taxon>
        <taxon>Thripoidea</taxon>
        <taxon>Thripidae</taxon>
        <taxon>Frankliniella</taxon>
    </lineage>
</organism>
<name>A0A6J1S3P8_FRAOC</name>
<dbReference type="Proteomes" id="UP000504606">
    <property type="component" value="Unplaced"/>
</dbReference>
<protein>
    <submittedName>
        <fullName evidence="4">Uncharacterized protein LOC113203371 isoform X1</fullName>
    </submittedName>
</protein>
<proteinExistence type="predicted"/>
<keyword evidence="3" id="KW-1185">Reference proteome</keyword>
<dbReference type="KEGG" id="foc:113203371"/>
<feature type="region of interest" description="Disordered" evidence="2">
    <location>
        <begin position="702"/>
        <end position="733"/>
    </location>
</feature>
<evidence type="ECO:0000313" key="3">
    <source>
        <dbReference type="Proteomes" id="UP000504606"/>
    </source>
</evidence>
<evidence type="ECO:0000313" key="4">
    <source>
        <dbReference type="RefSeq" id="XP_026273805.1"/>
    </source>
</evidence>
<dbReference type="RefSeq" id="XP_026273805.1">
    <property type="nucleotide sequence ID" value="XM_026418020.2"/>
</dbReference>
<keyword evidence="1" id="KW-0175">Coiled coil</keyword>
<dbReference type="AlphaFoldDB" id="A0A6J1S3P8"/>
<evidence type="ECO:0000256" key="2">
    <source>
        <dbReference type="SAM" id="MobiDB-lite"/>
    </source>
</evidence>
<feature type="compositionally biased region" description="Polar residues" evidence="2">
    <location>
        <begin position="475"/>
        <end position="489"/>
    </location>
</feature>
<gene>
    <name evidence="4" type="primary">LOC113203371</name>
</gene>